<dbReference type="EMBL" id="JAMSHJ010000005">
    <property type="protein sequence ID" value="KAI5412837.1"/>
    <property type="molecule type" value="Genomic_DNA"/>
</dbReference>
<reference evidence="2 3" key="1">
    <citation type="journal article" date="2022" name="Nat. Genet.">
        <title>Improved pea reference genome and pan-genome highlight genomic features and evolutionary characteristics.</title>
        <authorList>
            <person name="Yang T."/>
            <person name="Liu R."/>
            <person name="Luo Y."/>
            <person name="Hu S."/>
            <person name="Wang D."/>
            <person name="Wang C."/>
            <person name="Pandey M.K."/>
            <person name="Ge S."/>
            <person name="Xu Q."/>
            <person name="Li N."/>
            <person name="Li G."/>
            <person name="Huang Y."/>
            <person name="Saxena R.K."/>
            <person name="Ji Y."/>
            <person name="Li M."/>
            <person name="Yan X."/>
            <person name="He Y."/>
            <person name="Liu Y."/>
            <person name="Wang X."/>
            <person name="Xiang C."/>
            <person name="Varshney R.K."/>
            <person name="Ding H."/>
            <person name="Gao S."/>
            <person name="Zong X."/>
        </authorList>
    </citation>
    <scope>NUCLEOTIDE SEQUENCE [LARGE SCALE GENOMIC DNA]</scope>
    <source>
        <strain evidence="2 3">cv. Zhongwan 6</strain>
    </source>
</reference>
<keyword evidence="3" id="KW-1185">Reference proteome</keyword>
<accession>A0A9D5AI89</accession>
<protein>
    <submittedName>
        <fullName evidence="2">Uncharacterized protein</fullName>
    </submittedName>
</protein>
<evidence type="ECO:0000313" key="3">
    <source>
        <dbReference type="Proteomes" id="UP001058974"/>
    </source>
</evidence>
<gene>
    <name evidence="2" type="ORF">KIW84_057458</name>
</gene>
<feature type="coiled-coil region" evidence="1">
    <location>
        <begin position="107"/>
        <end position="134"/>
    </location>
</feature>
<proteinExistence type="predicted"/>
<keyword evidence="1" id="KW-0175">Coiled coil</keyword>
<dbReference type="Proteomes" id="UP001058974">
    <property type="component" value="Chromosome 5"/>
</dbReference>
<evidence type="ECO:0000313" key="2">
    <source>
        <dbReference type="EMBL" id="KAI5412837.1"/>
    </source>
</evidence>
<dbReference type="Gramene" id="Psat05G0745800-T1">
    <property type="protein sequence ID" value="KAI5412837.1"/>
    <property type="gene ID" value="KIW84_057458"/>
</dbReference>
<sequence length="233" mass="26101">MLSTPQFIFIQELKQDLHQSDVYQEMYQKYAADPASMPGFTVANGLLLQKGRIWIPSNSRFKMLLMKEFHETPIGGHAGIVVYGKPPTTIPSYVAGSSTVDANNDLLLTREEILEMLKKNLEKAQLRMKSIADGKLKARGKDDTITSRQNDRYKKAIAKSSRARADDVEDSHIQADRVVPINSLIRRLDDQSHTPCIIRHKGKPDGWGIDLVNELDVAIVDDFETITHDVGSG</sequence>
<organism evidence="2 3">
    <name type="scientific">Pisum sativum</name>
    <name type="common">Garden pea</name>
    <name type="synonym">Lathyrus oleraceus</name>
    <dbReference type="NCBI Taxonomy" id="3888"/>
    <lineage>
        <taxon>Eukaryota</taxon>
        <taxon>Viridiplantae</taxon>
        <taxon>Streptophyta</taxon>
        <taxon>Embryophyta</taxon>
        <taxon>Tracheophyta</taxon>
        <taxon>Spermatophyta</taxon>
        <taxon>Magnoliopsida</taxon>
        <taxon>eudicotyledons</taxon>
        <taxon>Gunneridae</taxon>
        <taxon>Pentapetalae</taxon>
        <taxon>rosids</taxon>
        <taxon>fabids</taxon>
        <taxon>Fabales</taxon>
        <taxon>Fabaceae</taxon>
        <taxon>Papilionoideae</taxon>
        <taxon>50 kb inversion clade</taxon>
        <taxon>NPAAA clade</taxon>
        <taxon>Hologalegina</taxon>
        <taxon>IRL clade</taxon>
        <taxon>Fabeae</taxon>
        <taxon>Lathyrus</taxon>
    </lineage>
</organism>
<dbReference type="AlphaFoldDB" id="A0A9D5AI89"/>
<evidence type="ECO:0000256" key="1">
    <source>
        <dbReference type="SAM" id="Coils"/>
    </source>
</evidence>
<comment type="caution">
    <text evidence="2">The sequence shown here is derived from an EMBL/GenBank/DDBJ whole genome shotgun (WGS) entry which is preliminary data.</text>
</comment>
<name>A0A9D5AI89_PEA</name>